<proteinExistence type="predicted"/>
<keyword evidence="3" id="KW-1185">Reference proteome</keyword>
<dbReference type="AlphaFoldDB" id="A0A194S4J6"/>
<evidence type="ECO:0000313" key="2">
    <source>
        <dbReference type="EMBL" id="KPV75439.1"/>
    </source>
</evidence>
<gene>
    <name evidence="2" type="ORF">RHOBADRAFT_53414</name>
</gene>
<name>A0A194S4J6_RHOGW</name>
<evidence type="ECO:0000313" key="3">
    <source>
        <dbReference type="Proteomes" id="UP000053890"/>
    </source>
</evidence>
<organism evidence="2 3">
    <name type="scientific">Rhodotorula graminis (strain WP1)</name>
    <dbReference type="NCBI Taxonomy" id="578459"/>
    <lineage>
        <taxon>Eukaryota</taxon>
        <taxon>Fungi</taxon>
        <taxon>Dikarya</taxon>
        <taxon>Basidiomycota</taxon>
        <taxon>Pucciniomycotina</taxon>
        <taxon>Microbotryomycetes</taxon>
        <taxon>Sporidiobolales</taxon>
        <taxon>Sporidiobolaceae</taxon>
        <taxon>Rhodotorula</taxon>
    </lineage>
</organism>
<feature type="compositionally biased region" description="Pro residues" evidence="1">
    <location>
        <begin position="47"/>
        <end position="87"/>
    </location>
</feature>
<reference evidence="2 3" key="1">
    <citation type="journal article" date="2015" name="Front. Microbiol.">
        <title>Genome sequence of the plant growth promoting endophytic yeast Rhodotorula graminis WP1.</title>
        <authorList>
            <person name="Firrincieli A."/>
            <person name="Otillar R."/>
            <person name="Salamov A."/>
            <person name="Schmutz J."/>
            <person name="Khan Z."/>
            <person name="Redman R.S."/>
            <person name="Fleck N.D."/>
            <person name="Lindquist E."/>
            <person name="Grigoriev I.V."/>
            <person name="Doty S.L."/>
        </authorList>
    </citation>
    <scope>NUCLEOTIDE SEQUENCE [LARGE SCALE GENOMIC DNA]</scope>
    <source>
        <strain evidence="2 3">WP1</strain>
    </source>
</reference>
<dbReference type="PRINTS" id="PR01217">
    <property type="entry name" value="PRICHEXTENSN"/>
</dbReference>
<dbReference type="EMBL" id="KQ474078">
    <property type="protein sequence ID" value="KPV75439.1"/>
    <property type="molecule type" value="Genomic_DNA"/>
</dbReference>
<feature type="region of interest" description="Disordered" evidence="1">
    <location>
        <begin position="1"/>
        <end position="176"/>
    </location>
</feature>
<feature type="compositionally biased region" description="Pro residues" evidence="1">
    <location>
        <begin position="113"/>
        <end position="140"/>
    </location>
</feature>
<evidence type="ECO:0000256" key="1">
    <source>
        <dbReference type="SAM" id="MobiDB-lite"/>
    </source>
</evidence>
<dbReference type="RefSeq" id="XP_018271488.1">
    <property type="nucleotide sequence ID" value="XM_018416825.1"/>
</dbReference>
<dbReference type="STRING" id="578459.A0A194S4J6"/>
<sequence>MPVAAPPLPSRPGQVPPEDPLPDEPPPPYEPTPAANQQSLEYGPVRPFQPPPHAPPQHPPRPSSSPFAPPPRPPLDSPGPSLPPPSFPFWNGASLTPAQTGFSEGNLYNQAPPAQPLPSPFGFPPSPQPQSSFSPPPHAPPHQTHALPPPSPAPSRTGPQRYEPTETPTPGQPLLNQGRLLVYQPGKAVCWKCANTGYKPFDPFTGYQGDDPSHPCRKCWQKYGRPYTSALRISLQDSSSPVPPHYQRPLRLVQTPQTRPAPPQVVYSSGRYMPMQPGAIVVQPGDPRMGGILCRRCGGDGLVPGFLLIDDVTCDACNGAGRVFP</sequence>
<dbReference type="Proteomes" id="UP000053890">
    <property type="component" value="Unassembled WGS sequence"/>
</dbReference>
<feature type="compositionally biased region" description="Polar residues" evidence="1">
    <location>
        <begin position="93"/>
        <end position="109"/>
    </location>
</feature>
<dbReference type="GO" id="GO:0005737">
    <property type="term" value="C:cytoplasm"/>
    <property type="evidence" value="ECO:0007669"/>
    <property type="project" value="TreeGrafter"/>
</dbReference>
<accession>A0A194S4J6</accession>
<dbReference type="OMA" id="GMVHFLF"/>
<dbReference type="PANTHER" id="PTHR28031">
    <property type="entry name" value="PROLINE-RICH PROTEIN HUA1"/>
    <property type="match status" value="1"/>
</dbReference>
<dbReference type="InterPro" id="IPR038910">
    <property type="entry name" value="Hua1-like"/>
</dbReference>
<protein>
    <submittedName>
        <fullName evidence="2">Uncharacterized protein</fullName>
    </submittedName>
</protein>
<feature type="compositionally biased region" description="Pro residues" evidence="1">
    <location>
        <begin position="1"/>
        <end position="31"/>
    </location>
</feature>
<dbReference type="OrthoDB" id="2405700at2759"/>
<dbReference type="GeneID" id="28977273"/>
<dbReference type="PANTHER" id="PTHR28031:SF1">
    <property type="entry name" value="PROLINE-RICH PROTEIN HUA1"/>
    <property type="match status" value="1"/>
</dbReference>